<feature type="compositionally biased region" description="Polar residues" evidence="1">
    <location>
        <begin position="155"/>
        <end position="172"/>
    </location>
</feature>
<feature type="compositionally biased region" description="Low complexity" evidence="1">
    <location>
        <begin position="114"/>
        <end position="134"/>
    </location>
</feature>
<accession>M7SIS7</accession>
<organism evidence="2 3">
    <name type="scientific">Eutypa lata (strain UCR-EL1)</name>
    <name type="common">Grapevine dieback disease fungus</name>
    <name type="synonym">Eutypa armeniacae</name>
    <dbReference type="NCBI Taxonomy" id="1287681"/>
    <lineage>
        <taxon>Eukaryota</taxon>
        <taxon>Fungi</taxon>
        <taxon>Dikarya</taxon>
        <taxon>Ascomycota</taxon>
        <taxon>Pezizomycotina</taxon>
        <taxon>Sordariomycetes</taxon>
        <taxon>Xylariomycetidae</taxon>
        <taxon>Xylariales</taxon>
        <taxon>Diatrypaceae</taxon>
        <taxon>Eutypa</taxon>
    </lineage>
</organism>
<evidence type="ECO:0000256" key="1">
    <source>
        <dbReference type="SAM" id="MobiDB-lite"/>
    </source>
</evidence>
<proteinExistence type="predicted"/>
<dbReference type="OrthoDB" id="3437607at2759"/>
<reference evidence="3" key="1">
    <citation type="journal article" date="2013" name="Genome Announc.">
        <title>Draft genome sequence of the grapevine dieback fungus Eutypa lata UCR-EL1.</title>
        <authorList>
            <person name="Blanco-Ulate B."/>
            <person name="Rolshausen P.E."/>
            <person name="Cantu D."/>
        </authorList>
    </citation>
    <scope>NUCLEOTIDE SEQUENCE [LARGE SCALE GENOMIC DNA]</scope>
    <source>
        <strain evidence="3">UCR-EL1</strain>
    </source>
</reference>
<gene>
    <name evidence="2" type="ORF">UCREL1_8852</name>
</gene>
<feature type="compositionally biased region" description="Low complexity" evidence="1">
    <location>
        <begin position="190"/>
        <end position="228"/>
    </location>
</feature>
<dbReference type="AlphaFoldDB" id="M7SIS7"/>
<dbReference type="EMBL" id="KB707114">
    <property type="protein sequence ID" value="EMR64188.1"/>
    <property type="molecule type" value="Genomic_DNA"/>
</dbReference>
<protein>
    <submittedName>
        <fullName evidence="2">Uncharacterized protein</fullName>
    </submittedName>
</protein>
<feature type="region of interest" description="Disordered" evidence="1">
    <location>
        <begin position="190"/>
        <end position="243"/>
    </location>
</feature>
<sequence length="375" mass="40347">MLRLPPTTLSLTMAEVKDFEQRRRFKKYLSKNKTFVNQLPLAPRIVGSPDRVGGGGVGGYSSDLQEADLQNREPQLLHHHHQEAVVVPPSPDEKEEKTLKVISRVATEQQSPPGGSVKGSLKSNSNSNSNSKSSEIVESTRGGRPTALPPPFSIDTRTVSDTQSLPSTTATHGRSRIFSSAVRFVGSVIRSPTGWSSSPSSSTPLPYNTNNNNNNSNNRARRSVSASPTPRTGTTAGRQSIFEGHTTTAATAATPRLTVYNDAVPASLQPQTPSNLPEARHQSRLLSQQQQQQRQQQGSYTAPPAVARVVTRSAYRSAAAATTRQDGPDSSDHHRHRSGGGMDTPGFRGLYGGIENSEDSATLFEEGESMVAGRD</sequence>
<dbReference type="Proteomes" id="UP000012174">
    <property type="component" value="Unassembled WGS sequence"/>
</dbReference>
<feature type="compositionally biased region" description="Low complexity" evidence="1">
    <location>
        <begin position="284"/>
        <end position="297"/>
    </location>
</feature>
<feature type="compositionally biased region" description="Low complexity" evidence="1">
    <location>
        <begin position="305"/>
        <end position="324"/>
    </location>
</feature>
<dbReference type="HOGENOM" id="CLU_771848_0_0_1"/>
<keyword evidence="3" id="KW-1185">Reference proteome</keyword>
<feature type="region of interest" description="Disordered" evidence="1">
    <location>
        <begin position="266"/>
        <end position="375"/>
    </location>
</feature>
<evidence type="ECO:0000313" key="2">
    <source>
        <dbReference type="EMBL" id="EMR64188.1"/>
    </source>
</evidence>
<dbReference type="eggNOG" id="ENOG502RJNJ">
    <property type="taxonomic scope" value="Eukaryota"/>
</dbReference>
<dbReference type="OMA" id="SFARINC"/>
<dbReference type="KEGG" id="ela:UCREL1_8852"/>
<evidence type="ECO:0000313" key="3">
    <source>
        <dbReference type="Proteomes" id="UP000012174"/>
    </source>
</evidence>
<name>M7SIS7_EUTLA</name>
<feature type="region of interest" description="Disordered" evidence="1">
    <location>
        <begin position="105"/>
        <end position="173"/>
    </location>
</feature>
<feature type="compositionally biased region" description="Polar residues" evidence="1">
    <location>
        <begin position="229"/>
        <end position="238"/>
    </location>
</feature>